<protein>
    <submittedName>
        <fullName evidence="3">Uncharacterized protein</fullName>
    </submittedName>
</protein>
<reference evidence="3 4" key="1">
    <citation type="submission" date="2024-02" db="EMBL/GenBank/DDBJ databases">
        <authorList>
            <person name="Chen Y."/>
            <person name="Shah S."/>
            <person name="Dougan E. K."/>
            <person name="Thang M."/>
            <person name="Chan C."/>
        </authorList>
    </citation>
    <scope>NUCLEOTIDE SEQUENCE [LARGE SCALE GENOMIC DNA]</scope>
</reference>
<keyword evidence="1" id="KW-0175">Coiled coil</keyword>
<feature type="compositionally biased region" description="Basic residues" evidence="2">
    <location>
        <begin position="743"/>
        <end position="753"/>
    </location>
</feature>
<name>A0ABP0NH56_9DINO</name>
<dbReference type="Gene3D" id="3.40.50.150">
    <property type="entry name" value="Vaccinia Virus protein VP39"/>
    <property type="match status" value="1"/>
</dbReference>
<dbReference type="Proteomes" id="UP001642484">
    <property type="component" value="Unassembled WGS sequence"/>
</dbReference>
<dbReference type="EMBL" id="CAXAMN010021760">
    <property type="protein sequence ID" value="CAK9063117.1"/>
    <property type="molecule type" value="Genomic_DNA"/>
</dbReference>
<dbReference type="SUPFAM" id="SSF53335">
    <property type="entry name" value="S-adenosyl-L-methionine-dependent methyltransferases"/>
    <property type="match status" value="1"/>
</dbReference>
<proteinExistence type="predicted"/>
<evidence type="ECO:0000313" key="3">
    <source>
        <dbReference type="EMBL" id="CAK9063117.1"/>
    </source>
</evidence>
<dbReference type="InterPro" id="IPR029063">
    <property type="entry name" value="SAM-dependent_MTases_sf"/>
</dbReference>
<organism evidence="3 4">
    <name type="scientific">Durusdinium trenchii</name>
    <dbReference type="NCBI Taxonomy" id="1381693"/>
    <lineage>
        <taxon>Eukaryota</taxon>
        <taxon>Sar</taxon>
        <taxon>Alveolata</taxon>
        <taxon>Dinophyceae</taxon>
        <taxon>Suessiales</taxon>
        <taxon>Symbiodiniaceae</taxon>
        <taxon>Durusdinium</taxon>
    </lineage>
</organism>
<dbReference type="InterPro" id="IPR015947">
    <property type="entry name" value="PUA-like_sf"/>
</dbReference>
<keyword evidence="4" id="KW-1185">Reference proteome</keyword>
<comment type="caution">
    <text evidence="3">The sequence shown here is derived from an EMBL/GenBank/DDBJ whole genome shotgun (WGS) entry which is preliminary data.</text>
</comment>
<evidence type="ECO:0000313" key="4">
    <source>
        <dbReference type="Proteomes" id="UP001642484"/>
    </source>
</evidence>
<feature type="coiled-coil region" evidence="1">
    <location>
        <begin position="791"/>
        <end position="818"/>
    </location>
</feature>
<evidence type="ECO:0000256" key="1">
    <source>
        <dbReference type="SAM" id="Coils"/>
    </source>
</evidence>
<dbReference type="SUPFAM" id="SSF88697">
    <property type="entry name" value="PUA domain-like"/>
    <property type="match status" value="1"/>
</dbReference>
<dbReference type="Gene3D" id="2.30.130.30">
    <property type="entry name" value="Hypothetical protein"/>
    <property type="match status" value="1"/>
</dbReference>
<gene>
    <name evidence="3" type="ORF">CCMP2556_LOCUS31035</name>
</gene>
<accession>A0ABP0NH56</accession>
<feature type="region of interest" description="Disordered" evidence="2">
    <location>
        <begin position="722"/>
        <end position="784"/>
    </location>
</feature>
<evidence type="ECO:0000256" key="2">
    <source>
        <dbReference type="SAM" id="MobiDB-lite"/>
    </source>
</evidence>
<sequence length="1415" mass="160924">MGSKQYSKYLLPCGGAIEVGGAERVQVPTLVSLQKLSKVLHIHAHWQDSIYQGLKTWELRNQPWSFKGKIGLWHDSTLCGEVAVTGCSLIALRSDDGEWESYDTSEQAQNLSPLRPENMLKHRVPAETLKVLAQGWNRMYAWFLEEPYRYEQGIPIKIRKGCQKIQNMDPETWSAVWKDFQMQKPDQKPDVRQHTLPKRLTVLSVNMRDANKILEGDLSLLLQSYKPDKCGVAYLAFHQSGSAFLLGTVDIVQVQEIKSLPALRKLEREGYIHGLEPTSRHMLALKEGKRLQAWIIKDQQHLNPPFTWKTDALLPLPATWLKGNMPSLSLVQISHYFIDRLSAHEYQQLEAIAHGLNGRSVPVASTCSGLATAGHCVKALFQAINQRFNTDVQASCEFAVEIEPWKQQFILDAHGDQIRHLFADVKCFKEKHAFCLREQRTVKIPSVFLLISSPSCVNLSGQRIDREGFASCYEGGVDCESGVTYEYGYKQATIQTQASVTIYENVRDDFAQFNHVFEYTKADSCSFLMPQRRERVWGSSCLGEDKDTYPLRMRLTLQRVQSTQRFPLRSILRDDLPEEDEPTGETVQKHFQSIKAACESRRVSLSSATFDTSTSRSRKPEFAIDMLTCIRPSHRIWAFGPKRYVDPQEMLKAHGVFAQELPNPSALQDLTSSQAHDFAGHAFSTSALVAKVLCTMVNANAWRQLAKCTPLSSEGILHECMNQSKKSKRDAPTPGEGCSTSGKKQKTQKRGQKRPTPDEPDEPGNPPLQEKQKKTKQGHNMKGSVLTIGKKMEILKEYEELQKTCKHQEKDCGGSEEEIQQLSARQAALRASWPHPVKLAESQRALNQAALSFADKYGFSMFKQDKPTRHLPRSHPAVQHVNDWICSNIQQGHVDNRLVGNWDQVWTCLFEPMRKTLSKTTDPGAKDPLTKYPQRQVIREALDEHFGDTIEMPQHQRNSKWQNKLADIRGTGFGYVTIPENSVSQEEINELNKEHAGILVVTTSGSDSHMWNGATTVRFLEHMTMEVRKQRARFGLDSTSKPMLICDRCTSHVSQTFLTLRKQWAVENNVLLVGADATSDYQVPGGWGLSSSPNDGWQGHWHMIRMAYLRCSLSLPLNPLYQKEVEEQEIAPGAIPMISYPLRTSLAADAFAFTKLQEYKQGKVILWAWLSRGFLTEQTAANWYFEGDLEKLAEYMKVARGSYQELLRMNQLPSLDKSAYRLAWEKAAAPMKGEHIHAWYVKMETADPLQLPRWFNAPIEVTMSYWVESRRKWDAALAARAKLGKTLPPKSAKAYQSFVDAPYRKVVLDMVGKQQVVKPSAATGATLQRCMVLELKMSLDPAHLALRFGQGPFYHLFIRQFEIQEARCNQLGKKGLEFQELFILSMQNGWYIFLLLWGEMYIEYGRLMFRACFDI</sequence>